<dbReference type="EMBL" id="BAABGF010000055">
    <property type="protein sequence ID" value="GAA4297138.1"/>
    <property type="molecule type" value="Genomic_DNA"/>
</dbReference>
<keyword evidence="1" id="KW-0472">Membrane</keyword>
<reference evidence="3" key="1">
    <citation type="journal article" date="2019" name="Int. J. Syst. Evol. Microbiol.">
        <title>The Global Catalogue of Microorganisms (GCM) 10K type strain sequencing project: providing services to taxonomists for standard genome sequencing and annotation.</title>
        <authorList>
            <consortium name="The Broad Institute Genomics Platform"/>
            <consortium name="The Broad Institute Genome Sequencing Center for Infectious Disease"/>
            <person name="Wu L."/>
            <person name="Ma J."/>
        </authorList>
    </citation>
    <scope>NUCLEOTIDE SEQUENCE [LARGE SCALE GENOMIC DNA]</scope>
    <source>
        <strain evidence="3">JCM 17782</strain>
    </source>
</reference>
<dbReference type="Proteomes" id="UP001501417">
    <property type="component" value="Unassembled WGS sequence"/>
</dbReference>
<accession>A0ABP8F7T9</accession>
<proteinExistence type="predicted"/>
<sequence>MVRARIDRLKEDWFLVLGTLAALSTPQLGIIYGFADRPRAQEPVGQVAPASPPVVRPRKFIA</sequence>
<keyword evidence="3" id="KW-1185">Reference proteome</keyword>
<feature type="transmembrane region" description="Helical" evidence="1">
    <location>
        <begin position="12"/>
        <end position="35"/>
    </location>
</feature>
<organism evidence="2 3">
    <name type="scientific">Mycobacterium paraffinicum</name>
    <dbReference type="NCBI Taxonomy" id="53378"/>
    <lineage>
        <taxon>Bacteria</taxon>
        <taxon>Bacillati</taxon>
        <taxon>Actinomycetota</taxon>
        <taxon>Actinomycetes</taxon>
        <taxon>Mycobacteriales</taxon>
        <taxon>Mycobacteriaceae</taxon>
        <taxon>Mycobacterium</taxon>
    </lineage>
</organism>
<evidence type="ECO:0000313" key="2">
    <source>
        <dbReference type="EMBL" id="GAA4297138.1"/>
    </source>
</evidence>
<protein>
    <submittedName>
        <fullName evidence="2">Uncharacterized protein</fullName>
    </submittedName>
</protein>
<keyword evidence="1" id="KW-1133">Transmembrane helix</keyword>
<evidence type="ECO:0000256" key="1">
    <source>
        <dbReference type="SAM" id="Phobius"/>
    </source>
</evidence>
<gene>
    <name evidence="2" type="ORF">GCM10023161_49000</name>
</gene>
<comment type="caution">
    <text evidence="2">The sequence shown here is derived from an EMBL/GenBank/DDBJ whole genome shotgun (WGS) entry which is preliminary data.</text>
</comment>
<evidence type="ECO:0000313" key="3">
    <source>
        <dbReference type="Proteomes" id="UP001501417"/>
    </source>
</evidence>
<name>A0ABP8F7T9_9MYCO</name>
<keyword evidence="1" id="KW-0812">Transmembrane</keyword>